<dbReference type="Proteomes" id="UP000217676">
    <property type="component" value="Chromosome"/>
</dbReference>
<keyword evidence="1" id="KW-0472">Membrane</keyword>
<evidence type="ECO:0000256" key="1">
    <source>
        <dbReference type="SAM" id="Phobius"/>
    </source>
</evidence>
<keyword evidence="1" id="KW-1133">Transmembrane helix</keyword>
<evidence type="ECO:0000313" key="3">
    <source>
        <dbReference type="Proteomes" id="UP000217676"/>
    </source>
</evidence>
<organism evidence="2 3">
    <name type="scientific">Streptomyces laurentii</name>
    <dbReference type="NCBI Taxonomy" id="39478"/>
    <lineage>
        <taxon>Bacteria</taxon>
        <taxon>Bacillati</taxon>
        <taxon>Actinomycetota</taxon>
        <taxon>Actinomycetes</taxon>
        <taxon>Kitasatosporales</taxon>
        <taxon>Streptomycetaceae</taxon>
        <taxon>Streptomyces</taxon>
    </lineage>
</organism>
<keyword evidence="1" id="KW-0812">Transmembrane</keyword>
<reference evidence="2 3" key="1">
    <citation type="journal article" date="2016" name="Genome Announc.">
        <title>Complete Genome Sequence of Thiostrepton-Producing Streptomyces laurentii ATCC 31255.</title>
        <authorList>
            <person name="Doi K."/>
            <person name="Fujino Y."/>
            <person name="Nagayoshi Y."/>
            <person name="Ohshima T."/>
            <person name="Ogata S."/>
        </authorList>
    </citation>
    <scope>NUCLEOTIDE SEQUENCE [LARGE SCALE GENOMIC DNA]</scope>
    <source>
        <strain evidence="2 3">ATCC 31255</strain>
    </source>
</reference>
<accession>A0A170RYA0</accession>
<protein>
    <submittedName>
        <fullName evidence="2">Uncharacterized protein</fullName>
    </submittedName>
</protein>
<dbReference type="EMBL" id="AP017424">
    <property type="protein sequence ID" value="BAU81278.1"/>
    <property type="molecule type" value="Genomic_DNA"/>
</dbReference>
<dbReference type="AlphaFoldDB" id="A0A170RYA0"/>
<gene>
    <name evidence="2" type="ORF">SLA_0323</name>
</gene>
<sequence length="52" mass="5958">MVAVATGTPGLVWAFVAVWVLTLVFLTRLLLRWSRRHLTGDERPRPDQGEIR</sequence>
<name>A0A170RYA0_STRLU</name>
<evidence type="ECO:0000313" key="2">
    <source>
        <dbReference type="EMBL" id="BAU81278.1"/>
    </source>
</evidence>
<keyword evidence="3" id="KW-1185">Reference proteome</keyword>
<dbReference type="KEGG" id="slau:SLA_0323"/>
<feature type="transmembrane region" description="Helical" evidence="1">
    <location>
        <begin position="12"/>
        <end position="31"/>
    </location>
</feature>
<proteinExistence type="predicted"/>